<accession>A0A9W8K168</accession>
<dbReference type="PANTHER" id="PTHR40465:SF1">
    <property type="entry name" value="DUF6534 DOMAIN-CONTAINING PROTEIN"/>
    <property type="match status" value="1"/>
</dbReference>
<dbReference type="PANTHER" id="PTHR40465">
    <property type="entry name" value="CHROMOSOME 1, WHOLE GENOME SHOTGUN SEQUENCE"/>
    <property type="match status" value="1"/>
</dbReference>
<sequence length="281" mass="30945">MEHNVDVQALFSPILLSVLISMVLQGILLSQIYNYFVKYKNDGPLNKYLVLLVFVVEALNTAFSMHMIYQPLVLQFGSPTAASKYPFGRGVDARSILRGLAYSALAPIHLDTSGDMHFGANVICWRDICNLPDQALLFICEQKADQRHERKTGVKSSDAVISRIIRLTVQTGLITSVAAVANVITLLALPAGNTLNFIFNITLMKFYGNFLLATLNNTNHRVGASIGGTAENVHFLPNDKVNYHTIDLPDAAHLQRPVNGKVTELSVSIETVTHRKVDPEA</sequence>
<name>A0A9W8K168_9AGAR</name>
<evidence type="ECO:0000259" key="2">
    <source>
        <dbReference type="Pfam" id="PF20152"/>
    </source>
</evidence>
<dbReference type="OrthoDB" id="2562493at2759"/>
<dbReference type="EMBL" id="JANKHO010001358">
    <property type="protein sequence ID" value="KAJ3501913.1"/>
    <property type="molecule type" value="Genomic_DNA"/>
</dbReference>
<keyword evidence="1" id="KW-0812">Transmembrane</keyword>
<dbReference type="Proteomes" id="UP001148786">
    <property type="component" value="Unassembled WGS sequence"/>
</dbReference>
<reference evidence="3" key="1">
    <citation type="submission" date="2022-07" db="EMBL/GenBank/DDBJ databases">
        <title>Genome Sequence of Agrocybe chaxingu.</title>
        <authorList>
            <person name="Buettner E."/>
        </authorList>
    </citation>
    <scope>NUCLEOTIDE SEQUENCE</scope>
    <source>
        <strain evidence="3">MP-N11</strain>
    </source>
</reference>
<evidence type="ECO:0000313" key="3">
    <source>
        <dbReference type="EMBL" id="KAJ3501913.1"/>
    </source>
</evidence>
<proteinExistence type="predicted"/>
<keyword evidence="4" id="KW-1185">Reference proteome</keyword>
<organism evidence="3 4">
    <name type="scientific">Agrocybe chaxingu</name>
    <dbReference type="NCBI Taxonomy" id="84603"/>
    <lineage>
        <taxon>Eukaryota</taxon>
        <taxon>Fungi</taxon>
        <taxon>Dikarya</taxon>
        <taxon>Basidiomycota</taxon>
        <taxon>Agaricomycotina</taxon>
        <taxon>Agaricomycetes</taxon>
        <taxon>Agaricomycetidae</taxon>
        <taxon>Agaricales</taxon>
        <taxon>Agaricineae</taxon>
        <taxon>Strophariaceae</taxon>
        <taxon>Agrocybe</taxon>
    </lineage>
</organism>
<keyword evidence="1" id="KW-1133">Transmembrane helix</keyword>
<feature type="transmembrane region" description="Helical" evidence="1">
    <location>
        <begin position="48"/>
        <end position="69"/>
    </location>
</feature>
<feature type="transmembrane region" description="Helical" evidence="1">
    <location>
        <begin position="14"/>
        <end position="36"/>
    </location>
</feature>
<feature type="domain" description="DUF6534" evidence="2">
    <location>
        <begin position="150"/>
        <end position="217"/>
    </location>
</feature>
<comment type="caution">
    <text evidence="3">The sequence shown here is derived from an EMBL/GenBank/DDBJ whole genome shotgun (WGS) entry which is preliminary data.</text>
</comment>
<evidence type="ECO:0000313" key="4">
    <source>
        <dbReference type="Proteomes" id="UP001148786"/>
    </source>
</evidence>
<gene>
    <name evidence="3" type="ORF">NLJ89_g9128</name>
</gene>
<protein>
    <recommendedName>
        <fullName evidence="2">DUF6534 domain-containing protein</fullName>
    </recommendedName>
</protein>
<keyword evidence="1" id="KW-0472">Membrane</keyword>
<evidence type="ECO:0000256" key="1">
    <source>
        <dbReference type="SAM" id="Phobius"/>
    </source>
</evidence>
<dbReference type="InterPro" id="IPR045339">
    <property type="entry name" value="DUF6534"/>
</dbReference>
<dbReference type="Pfam" id="PF20152">
    <property type="entry name" value="DUF6534"/>
    <property type="match status" value="1"/>
</dbReference>
<dbReference type="AlphaFoldDB" id="A0A9W8K168"/>